<gene>
    <name evidence="6 9" type="primary">mnmE</name>
    <name evidence="6" type="synonym">trmE</name>
    <name evidence="9" type="ORF">ACHINZ_5980</name>
</gene>
<keyword evidence="6" id="KW-0460">Magnesium</keyword>
<keyword evidence="4 6" id="KW-0630">Potassium</keyword>
<comment type="subunit">
    <text evidence="6">Homodimer. Heterotetramer of two MnmE and two MnmG subunits.</text>
</comment>
<keyword evidence="2 6" id="KW-0819">tRNA processing</keyword>
<reference evidence="9" key="1">
    <citation type="journal article" date="2023" name="Front. Microbiol.">
        <title>Genome analysis of Candidatus Aschnera chinzeii, the bacterial endosymbiont of the blood-sucking bat fly Penicillidia jenynsii (Insecta: Diptera: Nycteribiidae).</title>
        <authorList>
            <person name="Koga R."/>
            <person name="Moriyama M."/>
            <person name="Nozaki T."/>
            <person name="Fukatsu T."/>
        </authorList>
    </citation>
    <scope>NUCLEOTIDE SEQUENCE</scope>
    <source>
        <strain evidence="9">Kw-01</strain>
    </source>
</reference>
<feature type="binding site" evidence="6">
    <location>
        <position position="81"/>
    </location>
    <ligand>
        <name>(6S)-5-formyl-5,6,7,8-tetrahydrofolate</name>
        <dbReference type="ChEBI" id="CHEBI:57457"/>
    </ligand>
</feature>
<dbReference type="Gene3D" id="3.30.1360.120">
    <property type="entry name" value="Probable tRNA modification gtpase trme, domain 1"/>
    <property type="match status" value="1"/>
</dbReference>
<feature type="binding site" evidence="6">
    <location>
        <begin position="246"/>
        <end position="252"/>
    </location>
    <ligand>
        <name>GTP</name>
        <dbReference type="ChEBI" id="CHEBI:37565"/>
    </ligand>
</feature>
<protein>
    <recommendedName>
        <fullName evidence="6">tRNA modification GTPase MnmE</fullName>
        <ecNumber evidence="6">3.6.-.-</ecNumber>
    </recommendedName>
</protein>
<feature type="binding site" evidence="6">
    <location>
        <position position="231"/>
    </location>
    <ligand>
        <name>Mg(2+)</name>
        <dbReference type="ChEBI" id="CHEBI:18420"/>
    </ligand>
</feature>
<dbReference type="InterPro" id="IPR031168">
    <property type="entry name" value="G_TrmE"/>
</dbReference>
<dbReference type="HAMAP" id="MF_00379">
    <property type="entry name" value="GTPase_MnmE"/>
    <property type="match status" value="1"/>
</dbReference>
<dbReference type="SUPFAM" id="SSF52540">
    <property type="entry name" value="P-loop containing nucleoside triphosphate hydrolases"/>
    <property type="match status" value="1"/>
</dbReference>
<keyword evidence="3 6" id="KW-0547">Nucleotide-binding</keyword>
<dbReference type="CDD" id="cd04164">
    <property type="entry name" value="trmE"/>
    <property type="match status" value="1"/>
</dbReference>
<evidence type="ECO:0000256" key="5">
    <source>
        <dbReference type="ARBA" id="ARBA00023134"/>
    </source>
</evidence>
<dbReference type="GO" id="GO:0005525">
    <property type="term" value="F:GTP binding"/>
    <property type="evidence" value="ECO:0007669"/>
    <property type="project" value="UniProtKB-UniRule"/>
</dbReference>
<dbReference type="GO" id="GO:0005829">
    <property type="term" value="C:cytosol"/>
    <property type="evidence" value="ECO:0007669"/>
    <property type="project" value="TreeGrafter"/>
</dbReference>
<keyword evidence="6" id="KW-0963">Cytoplasm</keyword>
<reference evidence="9" key="2">
    <citation type="submission" date="2023-10" db="EMBL/GenBank/DDBJ databases">
        <authorList>
            <person name="Koga R."/>
            <person name="Fukatsu T."/>
        </authorList>
    </citation>
    <scope>NUCLEOTIDE SEQUENCE</scope>
    <source>
        <strain evidence="9">Kw-01</strain>
    </source>
</reference>
<dbReference type="NCBIfam" id="TIGR00450">
    <property type="entry name" value="mnmE_trmE_thdF"/>
    <property type="match status" value="1"/>
</dbReference>
<dbReference type="CDD" id="cd14858">
    <property type="entry name" value="TrmE_N"/>
    <property type="match status" value="1"/>
</dbReference>
<dbReference type="Pfam" id="PF01926">
    <property type="entry name" value="MMR_HSR1"/>
    <property type="match status" value="1"/>
</dbReference>
<dbReference type="PANTHER" id="PTHR42714">
    <property type="entry name" value="TRNA MODIFICATION GTPASE GTPBP3"/>
    <property type="match status" value="1"/>
</dbReference>
<dbReference type="InterPro" id="IPR006073">
    <property type="entry name" value="GTP-bd"/>
</dbReference>
<dbReference type="InterPro" id="IPR004520">
    <property type="entry name" value="GTPase_MnmE"/>
</dbReference>
<dbReference type="Pfam" id="PF10396">
    <property type="entry name" value="TrmE_N"/>
    <property type="match status" value="1"/>
</dbReference>
<evidence type="ECO:0000256" key="6">
    <source>
        <dbReference type="HAMAP-Rule" id="MF_00379"/>
    </source>
</evidence>
<dbReference type="GO" id="GO:0046872">
    <property type="term" value="F:metal ion binding"/>
    <property type="evidence" value="ECO:0007669"/>
    <property type="project" value="UniProtKB-KW"/>
</dbReference>
<proteinExistence type="inferred from homology"/>
<dbReference type="PROSITE" id="PS51709">
    <property type="entry name" value="G_TRME"/>
    <property type="match status" value="1"/>
</dbReference>
<dbReference type="NCBIfam" id="TIGR00231">
    <property type="entry name" value="small_GTP"/>
    <property type="match status" value="1"/>
</dbReference>
<dbReference type="InterPro" id="IPR005225">
    <property type="entry name" value="Small_GTP-bd"/>
</dbReference>
<feature type="binding site" evidence="6">
    <location>
        <position position="227"/>
    </location>
    <ligand>
        <name>K(+)</name>
        <dbReference type="ChEBI" id="CHEBI:29103"/>
    </ligand>
</feature>
<dbReference type="PRINTS" id="PR00449">
    <property type="entry name" value="RASTRNSFRMNG"/>
</dbReference>
<dbReference type="InterPro" id="IPR027266">
    <property type="entry name" value="TrmE/GcvT-like"/>
</dbReference>
<dbReference type="Pfam" id="PF12631">
    <property type="entry name" value="MnmE_helical"/>
    <property type="match status" value="1"/>
</dbReference>
<dbReference type="Gene3D" id="1.20.120.430">
    <property type="entry name" value="tRNA modification GTPase MnmE domain 2"/>
    <property type="match status" value="1"/>
</dbReference>
<dbReference type="InterPro" id="IPR027368">
    <property type="entry name" value="MnmE_dom2"/>
</dbReference>
<dbReference type="GO" id="GO:0003924">
    <property type="term" value="F:GTPase activity"/>
    <property type="evidence" value="ECO:0007669"/>
    <property type="project" value="UniProtKB-UniRule"/>
</dbReference>
<feature type="binding site" evidence="6">
    <location>
        <position position="24"/>
    </location>
    <ligand>
        <name>(6S)-5-formyl-5,6,7,8-tetrahydrofolate</name>
        <dbReference type="ChEBI" id="CHEBI:57457"/>
    </ligand>
</feature>
<dbReference type="EC" id="3.6.-.-" evidence="6"/>
<dbReference type="InterPro" id="IPR018948">
    <property type="entry name" value="GTP-bd_TrmE_N"/>
</dbReference>
<comment type="subcellular location">
    <subcellularLocation>
        <location evidence="6">Cytoplasm</location>
    </subcellularLocation>
</comment>
<evidence type="ECO:0000256" key="1">
    <source>
        <dbReference type="ARBA" id="ARBA00011043"/>
    </source>
</evidence>
<evidence type="ECO:0000256" key="2">
    <source>
        <dbReference type="ARBA" id="ARBA00022694"/>
    </source>
</evidence>
<dbReference type="NCBIfam" id="NF003661">
    <property type="entry name" value="PRK05291.1-3"/>
    <property type="match status" value="1"/>
</dbReference>
<feature type="binding site" evidence="6">
    <location>
        <position position="252"/>
    </location>
    <ligand>
        <name>Mg(2+)</name>
        <dbReference type="ChEBI" id="CHEBI:18420"/>
    </ligand>
</feature>
<evidence type="ECO:0000259" key="8">
    <source>
        <dbReference type="PROSITE" id="PS51709"/>
    </source>
</evidence>
<dbReference type="GO" id="GO:0030488">
    <property type="term" value="P:tRNA methylation"/>
    <property type="evidence" value="ECO:0007669"/>
    <property type="project" value="TreeGrafter"/>
</dbReference>
<feature type="binding site" evidence="6">
    <location>
        <position position="248"/>
    </location>
    <ligand>
        <name>K(+)</name>
        <dbReference type="ChEBI" id="CHEBI:29103"/>
    </ligand>
</feature>
<evidence type="ECO:0000256" key="3">
    <source>
        <dbReference type="ARBA" id="ARBA00022741"/>
    </source>
</evidence>
<dbReference type="EMBL" id="AP028961">
    <property type="protein sequence ID" value="BET44923.1"/>
    <property type="molecule type" value="Genomic_DNA"/>
</dbReference>
<sequence length="456" mass="50872">MDTIIDTIIAQATPIGKGGIGILRISGVNVINVAKIILGLIPKPRYANYLNFYDLHGVIIDRGIAIFFPKPHSFTGEDILELHCHGGQVVINLLLKTILNISDIRIANPGEFTERAFINNKIDLIQAEAIIDLINANTEQAARSAINSLHGMLSNIINDCVKQLITLRAYIESRINFSETEVSVFDAEYFSVQLKKLMLTIDSLIKDAGQSGILRNGVKIVIFGEPNVGKSSLLNALSGNNSAIITDIAGTTRDVLHEYIYIDDIPCHIVDTAGLHDTNDIIENIGIQKAVQEINTADYLLYMVDSVHPVKKIDPLRFLSPFINQITETINIIIVRNKIDLTNESIGITKIHNYSIINISVIQQNGLDLLRNFLKETIKLTYSTETTFLARQRHITLLKSTSMHLHHAYELLCSMNMIELIAEELYLAQQQLNKITGTFTSDDLLKHIFSEFCIGK</sequence>
<dbReference type="SUPFAM" id="SSF116878">
    <property type="entry name" value="TrmE connector domain"/>
    <property type="match status" value="1"/>
</dbReference>
<organism evidence="9">
    <name type="scientific">Candidatus Aschnera chinzeii</name>
    <dbReference type="NCBI Taxonomy" id="1485666"/>
    <lineage>
        <taxon>Bacteria</taxon>
        <taxon>Pseudomonadati</taxon>
        <taxon>Pseudomonadota</taxon>
        <taxon>Gammaproteobacteria</taxon>
        <taxon>Enterobacterales</taxon>
        <taxon>Enterobacteriaceae</taxon>
        <taxon>Candidatus Aschnera</taxon>
    </lineage>
</organism>
<dbReference type="Gene3D" id="3.40.50.300">
    <property type="entry name" value="P-loop containing nucleotide triphosphate hydrolases"/>
    <property type="match status" value="1"/>
</dbReference>
<feature type="binding site" evidence="6">
    <location>
        <begin position="227"/>
        <end position="232"/>
    </location>
    <ligand>
        <name>GTP</name>
        <dbReference type="ChEBI" id="CHEBI:37565"/>
    </ligand>
</feature>
<feature type="binding site" evidence="6">
    <location>
        <position position="251"/>
    </location>
    <ligand>
        <name>K(+)</name>
        <dbReference type="ChEBI" id="CHEBI:29103"/>
    </ligand>
</feature>
<comment type="similarity">
    <text evidence="1 6 7">Belongs to the TRAFAC class TrmE-Era-EngA-EngB-Septin-like GTPase superfamily. TrmE GTPase family.</text>
</comment>
<feature type="binding site" evidence="6">
    <location>
        <position position="121"/>
    </location>
    <ligand>
        <name>(6S)-5-formyl-5,6,7,8-tetrahydrofolate</name>
        <dbReference type="ChEBI" id="CHEBI:57457"/>
    </ligand>
</feature>
<keyword evidence="6" id="KW-0479">Metal-binding</keyword>
<dbReference type="InterPro" id="IPR027417">
    <property type="entry name" value="P-loop_NTPase"/>
</dbReference>
<feature type="domain" description="TrmE-type G" evidence="8">
    <location>
        <begin position="217"/>
        <end position="379"/>
    </location>
</feature>
<feature type="binding site" evidence="6">
    <location>
        <position position="456"/>
    </location>
    <ligand>
        <name>(6S)-5-formyl-5,6,7,8-tetrahydrofolate</name>
        <dbReference type="ChEBI" id="CHEBI:57457"/>
    </ligand>
</feature>
<dbReference type="InterPro" id="IPR025867">
    <property type="entry name" value="MnmE_helical"/>
</dbReference>
<dbReference type="GO" id="GO:0002098">
    <property type="term" value="P:tRNA wobble uridine modification"/>
    <property type="evidence" value="ECO:0007669"/>
    <property type="project" value="TreeGrafter"/>
</dbReference>
<feature type="binding site" evidence="6">
    <location>
        <begin position="271"/>
        <end position="274"/>
    </location>
    <ligand>
        <name>GTP</name>
        <dbReference type="ChEBI" id="CHEBI:37565"/>
    </ligand>
</feature>
<feature type="binding site" evidence="6">
    <location>
        <position position="246"/>
    </location>
    <ligand>
        <name>K(+)</name>
        <dbReference type="ChEBI" id="CHEBI:29103"/>
    </ligand>
</feature>
<evidence type="ECO:0000313" key="9">
    <source>
        <dbReference type="EMBL" id="BET44923.1"/>
    </source>
</evidence>
<keyword evidence="6" id="KW-0378">Hydrolase</keyword>
<dbReference type="AlphaFoldDB" id="A0AAT9G5E5"/>
<comment type="caution">
    <text evidence="6">Lacks conserved residue(s) required for the propagation of feature annotation.</text>
</comment>
<comment type="cofactor">
    <cofactor evidence="6">
        <name>K(+)</name>
        <dbReference type="ChEBI" id="CHEBI:29103"/>
    </cofactor>
    <text evidence="6">Binds 1 potassium ion per subunit.</text>
</comment>
<evidence type="ECO:0000256" key="7">
    <source>
        <dbReference type="RuleBase" id="RU003313"/>
    </source>
</evidence>
<evidence type="ECO:0000256" key="4">
    <source>
        <dbReference type="ARBA" id="ARBA00022958"/>
    </source>
</evidence>
<comment type="function">
    <text evidence="6">Exhibits a very high intrinsic GTPase hydrolysis rate. Involved in the addition of a carboxymethylaminomethyl (cmnm) group at the wobble position (U34) of certain tRNAs, forming tRNA-cmnm(5)s(2)U34.</text>
</comment>
<keyword evidence="5 6" id="KW-0342">GTP-binding</keyword>
<accession>A0AAT9G5E5</accession>
<dbReference type="PANTHER" id="PTHR42714:SF2">
    <property type="entry name" value="TRNA MODIFICATION GTPASE GTPBP3, MITOCHONDRIAL"/>
    <property type="match status" value="1"/>
</dbReference>
<name>A0AAT9G5E5_9ENTR</name>